<evidence type="ECO:0000259" key="2">
    <source>
        <dbReference type="Pfam" id="PF12728"/>
    </source>
</evidence>
<dbReference type="Pfam" id="PF12728">
    <property type="entry name" value="HTH_17"/>
    <property type="match status" value="1"/>
</dbReference>
<protein>
    <submittedName>
        <fullName evidence="3">Excisionase family DNA binding protein</fullName>
    </submittedName>
</protein>
<dbReference type="Proteomes" id="UP000248326">
    <property type="component" value="Unassembled WGS sequence"/>
</dbReference>
<evidence type="ECO:0000256" key="1">
    <source>
        <dbReference type="SAM" id="MobiDB-lite"/>
    </source>
</evidence>
<reference evidence="3 4" key="1">
    <citation type="submission" date="2018-06" db="EMBL/GenBank/DDBJ databases">
        <title>Genomic Encyclopedia of Type Strains, Phase IV (KMG-IV): sequencing the most valuable type-strain genomes for metagenomic binning, comparative biology and taxonomic classification.</title>
        <authorList>
            <person name="Goeker M."/>
        </authorList>
    </citation>
    <scope>NUCLEOTIDE SEQUENCE [LARGE SCALE GENOMIC DNA]</scope>
    <source>
        <strain evidence="3 4">DSM 18048</strain>
    </source>
</reference>
<dbReference type="GO" id="GO:0003677">
    <property type="term" value="F:DNA binding"/>
    <property type="evidence" value="ECO:0007669"/>
    <property type="project" value="InterPro"/>
</dbReference>
<dbReference type="NCBIfam" id="TIGR01764">
    <property type="entry name" value="excise"/>
    <property type="match status" value="1"/>
</dbReference>
<dbReference type="InterPro" id="IPR010093">
    <property type="entry name" value="SinI_DNA-bd"/>
</dbReference>
<feature type="region of interest" description="Disordered" evidence="1">
    <location>
        <begin position="59"/>
        <end position="101"/>
    </location>
</feature>
<comment type="caution">
    <text evidence="3">The sequence shown here is derived from an EMBL/GenBank/DDBJ whole genome shotgun (WGS) entry which is preliminary data.</text>
</comment>
<gene>
    <name evidence="3" type="ORF">DES52_1096</name>
</gene>
<dbReference type="AlphaFoldDB" id="A0A318S547"/>
<evidence type="ECO:0000313" key="3">
    <source>
        <dbReference type="EMBL" id="PYE53234.1"/>
    </source>
</evidence>
<sequence>MTPDQYVTVLEAARHLGVHRALIYQAIRDGHLPHVIIGQRIIRIPVAALHPDVIRSPLRRSQRRISPPSQTLPAEETSEVNPPVPPKSKLTPREPTHAHGMNETKFIGMSEAARRARVSSKTIASWADRGLVASIRIATLNNARLIDAQSLERYVNERKASS</sequence>
<dbReference type="InterPro" id="IPR009061">
    <property type="entry name" value="DNA-bd_dom_put_sf"/>
</dbReference>
<evidence type="ECO:0000313" key="4">
    <source>
        <dbReference type="Proteomes" id="UP000248326"/>
    </source>
</evidence>
<feature type="compositionally biased region" description="Basic and acidic residues" evidence="1">
    <location>
        <begin position="91"/>
        <end position="101"/>
    </location>
</feature>
<dbReference type="InterPro" id="IPR041657">
    <property type="entry name" value="HTH_17"/>
</dbReference>
<dbReference type="EMBL" id="QJSX01000009">
    <property type="protein sequence ID" value="PYE53234.1"/>
    <property type="molecule type" value="Genomic_DNA"/>
</dbReference>
<feature type="domain" description="Helix-turn-helix" evidence="2">
    <location>
        <begin position="6"/>
        <end position="49"/>
    </location>
</feature>
<keyword evidence="4" id="KW-1185">Reference proteome</keyword>
<organism evidence="3 4">
    <name type="scientific">Deinococcus yavapaiensis KR-236</name>
    <dbReference type="NCBI Taxonomy" id="694435"/>
    <lineage>
        <taxon>Bacteria</taxon>
        <taxon>Thermotogati</taxon>
        <taxon>Deinococcota</taxon>
        <taxon>Deinococci</taxon>
        <taxon>Deinococcales</taxon>
        <taxon>Deinococcaceae</taxon>
        <taxon>Deinococcus</taxon>
    </lineage>
</organism>
<dbReference type="OrthoDB" id="73767at2"/>
<dbReference type="SUPFAM" id="SSF46955">
    <property type="entry name" value="Putative DNA-binding domain"/>
    <property type="match status" value="1"/>
</dbReference>
<proteinExistence type="predicted"/>
<name>A0A318S547_9DEIO</name>
<accession>A0A318S547</accession>